<keyword evidence="11" id="KW-0624">Polysaccharide degradation</keyword>
<evidence type="ECO:0000256" key="1">
    <source>
        <dbReference type="ARBA" id="ARBA00000382"/>
    </source>
</evidence>
<keyword evidence="10" id="KW-0961">Cell wall biogenesis/degradation</keyword>
<dbReference type="GO" id="GO:0009986">
    <property type="term" value="C:cell surface"/>
    <property type="evidence" value="ECO:0007669"/>
    <property type="project" value="TreeGrafter"/>
</dbReference>
<evidence type="ECO:0000256" key="2">
    <source>
        <dbReference type="ARBA" id="ARBA00004401"/>
    </source>
</evidence>
<dbReference type="Proteomes" id="UP001176517">
    <property type="component" value="Unassembled WGS sequence"/>
</dbReference>
<evidence type="ECO:0000313" key="15">
    <source>
        <dbReference type="EMBL" id="KAK0548547.1"/>
    </source>
</evidence>
<dbReference type="EMBL" id="JAPDMZ010000133">
    <property type="protein sequence ID" value="KAK0548547.1"/>
    <property type="molecule type" value="Genomic_DNA"/>
</dbReference>
<dbReference type="InterPro" id="IPR017853">
    <property type="entry name" value="GH"/>
</dbReference>
<dbReference type="GO" id="GO:0005576">
    <property type="term" value="C:extracellular region"/>
    <property type="evidence" value="ECO:0007669"/>
    <property type="project" value="TreeGrafter"/>
</dbReference>
<dbReference type="InterPro" id="IPR050732">
    <property type="entry name" value="Beta-glucan_modifiers"/>
</dbReference>
<evidence type="ECO:0000256" key="13">
    <source>
        <dbReference type="ARBA" id="ARBA00042373"/>
    </source>
</evidence>
<evidence type="ECO:0000256" key="3">
    <source>
        <dbReference type="ARBA" id="ARBA00008773"/>
    </source>
</evidence>
<dbReference type="PANTHER" id="PTHR16631:SF17">
    <property type="entry name" value="GLUCAN ENDO-1,3-BETA-GLUCOSIDASE BTGC"/>
    <property type="match status" value="1"/>
</dbReference>
<dbReference type="SUPFAM" id="SSF51445">
    <property type="entry name" value="(Trans)glycosidases"/>
    <property type="match status" value="1"/>
</dbReference>
<keyword evidence="8" id="KW-0325">Glycoprotein</keyword>
<evidence type="ECO:0000256" key="12">
    <source>
        <dbReference type="ARBA" id="ARBA00037649"/>
    </source>
</evidence>
<comment type="function">
    <text evidence="12">Glucanases play a role in cell expansion during growth, in cell-cell fusion during mating, and in spore release during sporulation. This enzyme may be involved in beta-glucan degradation. Active on laminarin and lichenan.</text>
</comment>
<reference evidence="15" key="1">
    <citation type="journal article" date="2023" name="PhytoFront">
        <title>Draft Genome Resources of Seven Strains of Tilletia horrida, Causal Agent of Kernel Smut of Rice.</title>
        <authorList>
            <person name="Khanal S."/>
            <person name="Antony Babu S."/>
            <person name="Zhou X.G."/>
        </authorList>
    </citation>
    <scope>NUCLEOTIDE SEQUENCE</scope>
    <source>
        <strain evidence="15">TX6</strain>
    </source>
</reference>
<organism evidence="15 16">
    <name type="scientific">Tilletia horrida</name>
    <dbReference type="NCBI Taxonomy" id="155126"/>
    <lineage>
        <taxon>Eukaryota</taxon>
        <taxon>Fungi</taxon>
        <taxon>Dikarya</taxon>
        <taxon>Basidiomycota</taxon>
        <taxon>Ustilaginomycotina</taxon>
        <taxon>Exobasidiomycetes</taxon>
        <taxon>Tilletiales</taxon>
        <taxon>Tilletiaceae</taxon>
        <taxon>Tilletia</taxon>
    </lineage>
</organism>
<name>A0AAN6GMR2_9BASI</name>
<comment type="subcellular location">
    <subcellularLocation>
        <location evidence="2">Cell membrane</location>
        <topology evidence="2">Single-pass type II membrane protein</topology>
    </subcellularLocation>
</comment>
<dbReference type="PANTHER" id="PTHR16631">
    <property type="entry name" value="GLUCAN 1,3-BETA-GLUCOSIDASE"/>
    <property type="match status" value="1"/>
</dbReference>
<keyword evidence="7" id="KW-0472">Membrane</keyword>
<comment type="similarity">
    <text evidence="3">Belongs to the glycosyl hydrolase 17 family.</text>
</comment>
<gene>
    <name evidence="15" type="ORF">OC846_004437</name>
</gene>
<accession>A0AAN6GMR2</accession>
<comment type="caution">
    <text evidence="15">The sequence shown here is derived from an EMBL/GenBank/DDBJ whole genome shotgun (WGS) entry which is preliminary data.</text>
</comment>
<dbReference type="GO" id="GO:0000272">
    <property type="term" value="P:polysaccharide catabolic process"/>
    <property type="evidence" value="ECO:0007669"/>
    <property type="project" value="UniProtKB-KW"/>
</dbReference>
<evidence type="ECO:0000256" key="4">
    <source>
        <dbReference type="ARBA" id="ARBA00012780"/>
    </source>
</evidence>
<protein>
    <recommendedName>
        <fullName evidence="4">glucan endo-1,3-beta-D-glucosidase</fullName>
        <ecNumber evidence="4">3.2.1.39</ecNumber>
    </recommendedName>
    <alternativeName>
        <fullName evidence="14">Endo-1,3-beta-glucanase btgC</fullName>
    </alternativeName>
    <alternativeName>
        <fullName evidence="13">Laminarinase btgC</fullName>
    </alternativeName>
</protein>
<evidence type="ECO:0000256" key="5">
    <source>
        <dbReference type="ARBA" id="ARBA00022475"/>
    </source>
</evidence>
<keyword evidence="6" id="KW-0378">Hydrolase</keyword>
<dbReference type="GO" id="GO:0005886">
    <property type="term" value="C:plasma membrane"/>
    <property type="evidence" value="ECO:0007669"/>
    <property type="project" value="UniProtKB-SubCell"/>
</dbReference>
<keyword evidence="5" id="KW-1003">Cell membrane</keyword>
<dbReference type="GO" id="GO:0009277">
    <property type="term" value="C:fungal-type cell wall"/>
    <property type="evidence" value="ECO:0007669"/>
    <property type="project" value="TreeGrafter"/>
</dbReference>
<evidence type="ECO:0000256" key="7">
    <source>
        <dbReference type="ARBA" id="ARBA00023136"/>
    </source>
</evidence>
<evidence type="ECO:0000256" key="10">
    <source>
        <dbReference type="ARBA" id="ARBA00023316"/>
    </source>
</evidence>
<dbReference type="GO" id="GO:0042973">
    <property type="term" value="F:glucan endo-1,3-beta-D-glucosidase activity"/>
    <property type="evidence" value="ECO:0007669"/>
    <property type="project" value="UniProtKB-EC"/>
</dbReference>
<evidence type="ECO:0000256" key="9">
    <source>
        <dbReference type="ARBA" id="ARBA00023277"/>
    </source>
</evidence>
<evidence type="ECO:0000256" key="14">
    <source>
        <dbReference type="ARBA" id="ARBA00043078"/>
    </source>
</evidence>
<comment type="catalytic activity">
    <reaction evidence="1">
        <text>Hydrolysis of (1-&gt;3)-beta-D-glucosidic linkages in (1-&gt;3)-beta-D-glucans.</text>
        <dbReference type="EC" id="3.2.1.39"/>
    </reaction>
</comment>
<evidence type="ECO:0000256" key="11">
    <source>
        <dbReference type="ARBA" id="ARBA00023326"/>
    </source>
</evidence>
<evidence type="ECO:0000256" key="6">
    <source>
        <dbReference type="ARBA" id="ARBA00022801"/>
    </source>
</evidence>
<proteinExistence type="inferred from homology"/>
<dbReference type="AlphaFoldDB" id="A0AAN6GMR2"/>
<keyword evidence="9" id="KW-0119">Carbohydrate metabolism</keyword>
<dbReference type="GO" id="GO:0071555">
    <property type="term" value="P:cell wall organization"/>
    <property type="evidence" value="ECO:0007669"/>
    <property type="project" value="UniProtKB-KW"/>
</dbReference>
<evidence type="ECO:0000313" key="16">
    <source>
        <dbReference type="Proteomes" id="UP001176517"/>
    </source>
</evidence>
<keyword evidence="16" id="KW-1185">Reference proteome</keyword>
<evidence type="ECO:0000256" key="8">
    <source>
        <dbReference type="ARBA" id="ARBA00023180"/>
    </source>
</evidence>
<dbReference type="EC" id="3.2.1.39" evidence="4"/>
<sequence>MPLPVPTRKPDKNETGSLTSCFPALDFNMPADVPNGGLDGWWCSMKDEYAFLGFSYDLSSCPSLQTLRTDFKRMRSEFNSRYVRLYSSCDRASMNDDLIAAAWESGLGLHMLIWFGFDGGDQWRTRKRDLLRTIKSNPRAPYVVRAVVVGSEPLFDSVLEPDQLAEQIMDVKNKLSNYTGKGLDGMQVTLSEMPYGFMSHGNAPSVFKAMDVVEGNVLPFFDQRATTGGQAWSLVTSAYTYFQKQAKGKKVLYTQIGWPSNDSVWKANSESAIASVKSERAFFRLLDENCAWFKSGVQGGVGWFAHIYNDDGLPGWGVLDGSGKLKFEFAPQTTC</sequence>